<protein>
    <submittedName>
        <fullName evidence="1">Uncharacterized protein</fullName>
    </submittedName>
</protein>
<keyword evidence="2" id="KW-1185">Reference proteome</keyword>
<reference evidence="1 2" key="1">
    <citation type="submission" date="2011-10" db="EMBL/GenBank/DDBJ databases">
        <title>Genome sequence of Gluconobacter morbifer G707, isolated from Drosophila gut.</title>
        <authorList>
            <person name="Lee W.-J."/>
            <person name="Kim E.-K."/>
        </authorList>
    </citation>
    <scope>NUCLEOTIDE SEQUENCE [LARGE SCALE GENOMIC DNA]</scope>
    <source>
        <strain evidence="1 2">G707</strain>
    </source>
</reference>
<proteinExistence type="predicted"/>
<dbReference type="EMBL" id="AGQV01000001">
    <property type="protein sequence ID" value="EHH68757.1"/>
    <property type="molecule type" value="Genomic_DNA"/>
</dbReference>
<dbReference type="Proteomes" id="UP000004949">
    <property type="component" value="Unassembled WGS sequence"/>
</dbReference>
<organism evidence="1 2">
    <name type="scientific">Gluconobacter morbifer G707</name>
    <dbReference type="NCBI Taxonomy" id="1088869"/>
    <lineage>
        <taxon>Bacteria</taxon>
        <taxon>Pseudomonadati</taxon>
        <taxon>Pseudomonadota</taxon>
        <taxon>Alphaproteobacteria</taxon>
        <taxon>Acetobacterales</taxon>
        <taxon>Acetobacteraceae</taxon>
        <taxon>Gluconobacter</taxon>
    </lineage>
</organism>
<sequence length="53" mass="5970">MIRRTLSCRTHAPIPPHRLHAILQQEDARTEGGGYVCGMIAGDQTRLRAWRAT</sequence>
<dbReference type="STRING" id="1088869.GMO_00630"/>
<evidence type="ECO:0000313" key="2">
    <source>
        <dbReference type="Proteomes" id="UP000004949"/>
    </source>
</evidence>
<evidence type="ECO:0000313" key="1">
    <source>
        <dbReference type="EMBL" id="EHH68757.1"/>
    </source>
</evidence>
<name>G6XEZ8_9PROT</name>
<gene>
    <name evidence="1" type="ORF">GMO_00630</name>
</gene>
<comment type="caution">
    <text evidence="1">The sequence shown here is derived from an EMBL/GenBank/DDBJ whole genome shotgun (WGS) entry which is preliminary data.</text>
</comment>
<dbReference type="AlphaFoldDB" id="G6XEZ8"/>
<accession>G6XEZ8</accession>